<accession>A0AAF0EHX0</accession>
<dbReference type="EMBL" id="CP119894">
    <property type="protein sequence ID" value="WFD26832.1"/>
    <property type="molecule type" value="Genomic_DNA"/>
</dbReference>
<proteinExistence type="predicted"/>
<evidence type="ECO:0000259" key="4">
    <source>
        <dbReference type="Pfam" id="PF03330"/>
    </source>
</evidence>
<dbReference type="InterPro" id="IPR036908">
    <property type="entry name" value="RlpA-like_sf"/>
</dbReference>
<protein>
    <recommendedName>
        <fullName evidence="4">RlpA-like protein double-psi beta-barrel domain-containing protein</fullName>
    </recommendedName>
</protein>
<evidence type="ECO:0000256" key="1">
    <source>
        <dbReference type="ARBA" id="ARBA00022729"/>
    </source>
</evidence>
<evidence type="ECO:0000256" key="3">
    <source>
        <dbReference type="SAM" id="SignalP"/>
    </source>
</evidence>
<keyword evidence="1 3" id="KW-0732">Signal</keyword>
<name>A0AAF0EHX0_9BASI</name>
<dbReference type="PANTHER" id="PTHR31836">
    <property type="match status" value="1"/>
</dbReference>
<dbReference type="InterPro" id="IPR051477">
    <property type="entry name" value="Expansin_CellWall"/>
</dbReference>
<dbReference type="PANTHER" id="PTHR31836:SF27">
    <property type="entry name" value="RLPA-LIKE PROTEIN DOUBLE-PSI BETA-BARREL DOMAIN-CONTAINING PROTEIN"/>
    <property type="match status" value="1"/>
</dbReference>
<feature type="compositionally biased region" description="Low complexity" evidence="2">
    <location>
        <begin position="52"/>
        <end position="79"/>
    </location>
</feature>
<keyword evidence="6" id="KW-1185">Reference proteome</keyword>
<evidence type="ECO:0000313" key="6">
    <source>
        <dbReference type="Proteomes" id="UP001213623"/>
    </source>
</evidence>
<dbReference type="Proteomes" id="UP001213623">
    <property type="component" value="Chromosome 3"/>
</dbReference>
<dbReference type="SUPFAM" id="SSF50685">
    <property type="entry name" value="Barwin-like endoglucanases"/>
    <property type="match status" value="1"/>
</dbReference>
<sequence>MLSRTALLLLLVTFLSLSTATLSSGVLHKNAHHVMKRSLRQEHLHARGNNESSSTEHSSASGSQSRSSSGPSSTSGGNSTSSRSSDWWWPFPFPFPHFNHHSGDGTYYEPGLGSCGKTNSASDMIVAISHSLYDSKATDNPNSNPFCGKRIKATYHGKSVVVTVVDRCTGCQHDDLDFSPAAFKKFAPMSEGRLKNVQWSFTNDWF</sequence>
<dbReference type="CDD" id="cd22191">
    <property type="entry name" value="DPBB_RlpA_EXP_N-like"/>
    <property type="match status" value="1"/>
</dbReference>
<feature type="region of interest" description="Disordered" evidence="2">
    <location>
        <begin position="44"/>
        <end position="79"/>
    </location>
</feature>
<gene>
    <name evidence="5" type="ORF">MNAN1_001821</name>
</gene>
<dbReference type="InterPro" id="IPR009009">
    <property type="entry name" value="RlpA-like_DPBB"/>
</dbReference>
<feature type="chain" id="PRO_5042205949" description="RlpA-like protein double-psi beta-barrel domain-containing protein" evidence="3">
    <location>
        <begin position="24"/>
        <end position="206"/>
    </location>
</feature>
<feature type="signal peptide" evidence="3">
    <location>
        <begin position="1"/>
        <end position="23"/>
    </location>
</feature>
<feature type="domain" description="RlpA-like protein double-psi beta-barrel" evidence="4">
    <location>
        <begin position="132"/>
        <end position="194"/>
    </location>
</feature>
<organism evidence="5 6">
    <name type="scientific">Malassezia nana</name>
    <dbReference type="NCBI Taxonomy" id="180528"/>
    <lineage>
        <taxon>Eukaryota</taxon>
        <taxon>Fungi</taxon>
        <taxon>Dikarya</taxon>
        <taxon>Basidiomycota</taxon>
        <taxon>Ustilaginomycotina</taxon>
        <taxon>Malasseziomycetes</taxon>
        <taxon>Malasseziales</taxon>
        <taxon>Malasseziaceae</taxon>
        <taxon>Malassezia</taxon>
    </lineage>
</organism>
<dbReference type="AlphaFoldDB" id="A0AAF0EHX0"/>
<evidence type="ECO:0000256" key="2">
    <source>
        <dbReference type="SAM" id="MobiDB-lite"/>
    </source>
</evidence>
<reference evidence="5" key="1">
    <citation type="submission" date="2023-03" db="EMBL/GenBank/DDBJ databases">
        <title>Mating type loci evolution in Malassezia.</title>
        <authorList>
            <person name="Coelho M.A."/>
        </authorList>
    </citation>
    <scope>NUCLEOTIDE SEQUENCE</scope>
    <source>
        <strain evidence="5">CBS 9557</strain>
    </source>
</reference>
<dbReference type="Gene3D" id="2.40.40.10">
    <property type="entry name" value="RlpA-like domain"/>
    <property type="match status" value="1"/>
</dbReference>
<evidence type="ECO:0000313" key="5">
    <source>
        <dbReference type="EMBL" id="WFD26832.1"/>
    </source>
</evidence>
<dbReference type="Pfam" id="PF03330">
    <property type="entry name" value="DPBB_1"/>
    <property type="match status" value="1"/>
</dbReference>